<dbReference type="EMBL" id="JH767555">
    <property type="protein sequence ID" value="EON61156.1"/>
    <property type="molecule type" value="Genomic_DNA"/>
</dbReference>
<keyword evidence="3" id="KW-1185">Reference proteome</keyword>
<evidence type="ECO:0000313" key="2">
    <source>
        <dbReference type="EMBL" id="EON61156.1"/>
    </source>
</evidence>
<dbReference type="GeneID" id="19897678"/>
<organism evidence="2 3">
    <name type="scientific">Coniosporium apollinis (strain CBS 100218)</name>
    <name type="common">Rock-inhabiting black yeast</name>
    <dbReference type="NCBI Taxonomy" id="1168221"/>
    <lineage>
        <taxon>Eukaryota</taxon>
        <taxon>Fungi</taxon>
        <taxon>Dikarya</taxon>
        <taxon>Ascomycota</taxon>
        <taxon>Pezizomycotina</taxon>
        <taxon>Dothideomycetes</taxon>
        <taxon>Dothideomycetes incertae sedis</taxon>
        <taxon>Coniosporium</taxon>
    </lineage>
</organism>
<name>R7YHQ4_CONA1</name>
<dbReference type="HOGENOM" id="CLU_670822_0_0_1"/>
<dbReference type="AlphaFoldDB" id="R7YHQ4"/>
<dbReference type="STRING" id="1168221.R7YHQ4"/>
<dbReference type="eggNOG" id="ENOG502QT7X">
    <property type="taxonomic scope" value="Eukaryota"/>
</dbReference>
<dbReference type="OMA" id="NENFNEC"/>
<evidence type="ECO:0000313" key="3">
    <source>
        <dbReference type="Proteomes" id="UP000016924"/>
    </source>
</evidence>
<dbReference type="RefSeq" id="XP_007776473.1">
    <property type="nucleotide sequence ID" value="XM_007778283.1"/>
</dbReference>
<accession>R7YHQ4</accession>
<dbReference type="Proteomes" id="UP000016924">
    <property type="component" value="Unassembled WGS sequence"/>
</dbReference>
<protein>
    <recommendedName>
        <fullName evidence="1">Heterokaryon incompatibility domain-containing protein</fullName>
    </recommendedName>
</protein>
<dbReference type="Pfam" id="PF06985">
    <property type="entry name" value="HET"/>
    <property type="match status" value="1"/>
</dbReference>
<reference evidence="3" key="1">
    <citation type="submission" date="2012-06" db="EMBL/GenBank/DDBJ databases">
        <title>The genome sequence of Coniosporium apollinis CBS 100218.</title>
        <authorList>
            <consortium name="The Broad Institute Genome Sequencing Platform"/>
            <person name="Cuomo C."/>
            <person name="Gorbushina A."/>
            <person name="Noack S."/>
            <person name="Walker B."/>
            <person name="Young S.K."/>
            <person name="Zeng Q."/>
            <person name="Gargeya S."/>
            <person name="Fitzgerald M."/>
            <person name="Haas B."/>
            <person name="Abouelleil A."/>
            <person name="Alvarado L."/>
            <person name="Arachchi H.M."/>
            <person name="Berlin A.M."/>
            <person name="Chapman S.B."/>
            <person name="Goldberg J."/>
            <person name="Griggs A."/>
            <person name="Gujja S."/>
            <person name="Hansen M."/>
            <person name="Howarth C."/>
            <person name="Imamovic A."/>
            <person name="Larimer J."/>
            <person name="McCowan C."/>
            <person name="Montmayeur A."/>
            <person name="Murphy C."/>
            <person name="Neiman D."/>
            <person name="Pearson M."/>
            <person name="Priest M."/>
            <person name="Roberts A."/>
            <person name="Saif S."/>
            <person name="Shea T."/>
            <person name="Sisk P."/>
            <person name="Sykes S."/>
            <person name="Wortman J."/>
            <person name="Nusbaum C."/>
            <person name="Birren B."/>
        </authorList>
    </citation>
    <scope>NUCLEOTIDE SEQUENCE [LARGE SCALE GENOMIC DNA]</scope>
    <source>
        <strain evidence="3">CBS 100218</strain>
    </source>
</reference>
<dbReference type="OrthoDB" id="674604at2759"/>
<feature type="domain" description="Heterokaryon incompatibility" evidence="1">
    <location>
        <begin position="28"/>
        <end position="118"/>
    </location>
</feature>
<evidence type="ECO:0000259" key="1">
    <source>
        <dbReference type="Pfam" id="PF06985"/>
    </source>
</evidence>
<dbReference type="PANTHER" id="PTHR10622">
    <property type="entry name" value="HET DOMAIN-CONTAINING PROTEIN"/>
    <property type="match status" value="1"/>
</dbReference>
<dbReference type="PANTHER" id="PTHR10622:SF13">
    <property type="entry name" value="NACHT DOMAIN-CONTAINING PROTEIN"/>
    <property type="match status" value="1"/>
</dbReference>
<gene>
    <name evidence="2" type="ORF">W97_00367</name>
</gene>
<proteinExistence type="predicted"/>
<sequence length="390" mass="45777">MRLLRLDSDGQCRLTNFFGKDAKDIPFYAILSHTWGADEEEVTYKDLTDGTRNFTHKAGYRKLQFCQRQAAQDGLLYIWIDTCCIDKSSSAELQESLNSMFRWYQRAARCYVYLSDVSVRRSVGEEEESWKLAFKRSRWFTRGWTLQELLAPSSVVFYSQEAKRLGDKRSLERTLNEITGIPIKALQETPLSHFRVKDRRSWAANRRTTREEDEAYCLIGIFDVYLPLMYGRGRAIALNKLEREIKESWNSGEVKDVIHIGGASWKDLQTLDERQLSDLDSSLEEFTRWFFEEINIATVDKMSAEAGWRMQTLLNRVGVSYNDETNHLRGKHTEWQQPWADYEAQNKPDIDRMLGFLNNRWWWANGQSDCFTGVIAAKTLIDLMIWRDKW</sequence>
<dbReference type="InterPro" id="IPR010730">
    <property type="entry name" value="HET"/>
</dbReference>